<accession>A0A7S0TKY8</accession>
<proteinExistence type="predicted"/>
<feature type="compositionally biased region" description="Basic and acidic residues" evidence="1">
    <location>
        <begin position="8"/>
        <end position="24"/>
    </location>
</feature>
<feature type="region of interest" description="Disordered" evidence="1">
    <location>
        <begin position="1"/>
        <end position="53"/>
    </location>
</feature>
<evidence type="ECO:0000256" key="1">
    <source>
        <dbReference type="SAM" id="MobiDB-lite"/>
    </source>
</evidence>
<gene>
    <name evidence="2" type="ORF">HAND1043_LOCUS4702</name>
</gene>
<protein>
    <submittedName>
        <fullName evidence="2">Uncharacterized protein</fullName>
    </submittedName>
</protein>
<name>A0A7S0TKY8_HEMAN</name>
<dbReference type="AlphaFoldDB" id="A0A7S0TKY8"/>
<reference evidence="2" key="1">
    <citation type="submission" date="2021-01" db="EMBL/GenBank/DDBJ databases">
        <authorList>
            <person name="Corre E."/>
            <person name="Pelletier E."/>
            <person name="Niang G."/>
            <person name="Scheremetjew M."/>
            <person name="Finn R."/>
            <person name="Kale V."/>
            <person name="Holt S."/>
            <person name="Cochrane G."/>
            <person name="Meng A."/>
            <person name="Brown T."/>
            <person name="Cohen L."/>
        </authorList>
    </citation>
    <scope>NUCLEOTIDE SEQUENCE</scope>
    <source>
        <strain evidence="2">CCMP441</strain>
    </source>
</reference>
<evidence type="ECO:0000313" key="2">
    <source>
        <dbReference type="EMBL" id="CAD8738210.1"/>
    </source>
</evidence>
<organism evidence="2">
    <name type="scientific">Hemiselmis andersenii</name>
    <name type="common">Cryptophyte alga</name>
    <dbReference type="NCBI Taxonomy" id="464988"/>
    <lineage>
        <taxon>Eukaryota</taxon>
        <taxon>Cryptophyceae</taxon>
        <taxon>Cryptomonadales</taxon>
        <taxon>Hemiselmidaceae</taxon>
        <taxon>Hemiselmis</taxon>
    </lineage>
</organism>
<dbReference type="EMBL" id="HBFK01007788">
    <property type="protein sequence ID" value="CAD8738210.1"/>
    <property type="molecule type" value="Transcribed_RNA"/>
</dbReference>
<sequence length="228" mass="25818">MMMPSRGMYRDHQPSGVVHEHSRQEQQYYVPGMGRSDSRGHQGSDAPPPTTDLKQVTDHLLSTVDVFRLHVENLTQVLRARSSAPDSRHLIPLDPDFMYQHSSVLSNLREAIGNKIKLVEMLAKISYMPNATKHDNEQLNRLKGIISAWEEFGVVVAEETGCKNMMQTAIHNFSIQTTDERRAVLDQATSDFMTSQEETIMFLEAYLANVRNFHPTGPPPNPGNLMHH</sequence>